<dbReference type="InterPro" id="IPR050936">
    <property type="entry name" value="AP-1-like"/>
</dbReference>
<proteinExistence type="inferred from homology"/>
<feature type="compositionally biased region" description="Polar residues" evidence="5">
    <location>
        <begin position="286"/>
        <end position="310"/>
    </location>
</feature>
<dbReference type="SMART" id="SM00338">
    <property type="entry name" value="BRLZ"/>
    <property type="match status" value="1"/>
</dbReference>
<keyword evidence="8" id="KW-1185">Reference proteome</keyword>
<dbReference type="PROSITE" id="PS50217">
    <property type="entry name" value="BZIP"/>
    <property type="match status" value="1"/>
</dbReference>
<organism evidence="7 8">
    <name type="scientific">Parachaetomium inaequale</name>
    <dbReference type="NCBI Taxonomy" id="2588326"/>
    <lineage>
        <taxon>Eukaryota</taxon>
        <taxon>Fungi</taxon>
        <taxon>Dikarya</taxon>
        <taxon>Ascomycota</taxon>
        <taxon>Pezizomycotina</taxon>
        <taxon>Sordariomycetes</taxon>
        <taxon>Sordariomycetidae</taxon>
        <taxon>Sordariales</taxon>
        <taxon>Chaetomiaceae</taxon>
        <taxon>Parachaetomium</taxon>
    </lineage>
</organism>
<evidence type="ECO:0000313" key="7">
    <source>
        <dbReference type="EMBL" id="KAK4034423.1"/>
    </source>
</evidence>
<evidence type="ECO:0000313" key="8">
    <source>
        <dbReference type="Proteomes" id="UP001303115"/>
    </source>
</evidence>
<sequence length="577" mass="63000">MTSSQNPLHGLVLTPQQQSLLFAALNSNRPSDGPSNNGFNLAPPQFDGSPIQGDGHSSFQNSPDLDYDYDFAGPDSSYDFSYDDANQAKMIGDLPGAKRTLSARSETSDAESPEKRSHPDDDDEESPGAKRRESEEKVAKKPGRKPLTTEPSSKRKAQNRAAQRAFRERKEKHLKDLETKVQELEKLSEAANNEKDALRAQVDKMTIELNEYKKRLSTLSGRRPVHQGPAVPFGSLFVNNLDDVNFQFEFPKFGSLPGPPVNKAKKPSATPSQPPKKTSVDHRSPSENSQDGVSPGNSSSYSQVGLDSQTKQDLATFSSGLFTPPLSNRQGTNGSSISLDSHYNMGYPTATSSPSASSNSNMGGPSSSCGTSPEPYTQSPMGFKPVDTLSTIGEENPSLSNQSQDLGHFANAGIEDFTQWLPQNDFQFDPQLFGGYRDPQENILSQGFDDSFFNDAVDIDFLTPYNLPIPSPAAPKKDLISQIDAAKEDDEPATGNMLLKCNEVWEKIQNCPRAQGGDFDLDGLCADLQKKAKCDGTGPVVSEEDFQLAIKKYLCKEEQEKVMADVTAKQTQMQTKS</sequence>
<evidence type="ECO:0000256" key="4">
    <source>
        <dbReference type="ARBA" id="ARBA00038132"/>
    </source>
</evidence>
<feature type="compositionally biased region" description="Basic and acidic residues" evidence="5">
    <location>
        <begin position="127"/>
        <end position="139"/>
    </location>
</feature>
<dbReference type="GO" id="GO:0034599">
    <property type="term" value="P:cellular response to oxidative stress"/>
    <property type="evidence" value="ECO:0007669"/>
    <property type="project" value="UniProtKB-ARBA"/>
</dbReference>
<dbReference type="Gene3D" id="1.10.238.100">
    <property type="entry name" value="YAP1 redox domain. Chain B"/>
    <property type="match status" value="1"/>
</dbReference>
<feature type="compositionally biased region" description="Polar residues" evidence="5">
    <location>
        <begin position="23"/>
        <end position="39"/>
    </location>
</feature>
<comment type="caution">
    <text evidence="7">The sequence shown here is derived from an EMBL/GenBank/DDBJ whole genome shotgun (WGS) entry which is preliminary data.</text>
</comment>
<feature type="domain" description="BZIP" evidence="6">
    <location>
        <begin position="149"/>
        <end position="212"/>
    </location>
</feature>
<dbReference type="EMBL" id="MU854480">
    <property type="protein sequence ID" value="KAK4034423.1"/>
    <property type="molecule type" value="Genomic_DNA"/>
</dbReference>
<feature type="compositionally biased region" description="Low complexity" evidence="5">
    <location>
        <begin position="349"/>
        <end position="368"/>
    </location>
</feature>
<dbReference type="GO" id="GO:0090575">
    <property type="term" value="C:RNA polymerase II transcription regulator complex"/>
    <property type="evidence" value="ECO:0007669"/>
    <property type="project" value="TreeGrafter"/>
</dbReference>
<dbReference type="CDD" id="cd14688">
    <property type="entry name" value="bZIP_YAP"/>
    <property type="match status" value="1"/>
</dbReference>
<dbReference type="AlphaFoldDB" id="A0AAN6SP56"/>
<feature type="compositionally biased region" description="Basic and acidic residues" evidence="5">
    <location>
        <begin position="165"/>
        <end position="174"/>
    </location>
</feature>
<evidence type="ECO:0000256" key="2">
    <source>
        <dbReference type="ARBA" id="ARBA00004496"/>
    </source>
</evidence>
<feature type="compositionally biased region" description="Polar residues" evidence="5">
    <location>
        <begin position="369"/>
        <end position="380"/>
    </location>
</feature>
<dbReference type="PROSITE" id="PS00036">
    <property type="entry name" value="BZIP_BASIC"/>
    <property type="match status" value="1"/>
</dbReference>
<dbReference type="InterPro" id="IPR046347">
    <property type="entry name" value="bZIP_sf"/>
</dbReference>
<dbReference type="GO" id="GO:0000976">
    <property type="term" value="F:transcription cis-regulatory region binding"/>
    <property type="evidence" value="ECO:0007669"/>
    <property type="project" value="InterPro"/>
</dbReference>
<dbReference type="PANTHER" id="PTHR40621:SF6">
    <property type="entry name" value="AP-1-LIKE TRANSCRIPTION FACTOR YAP1-RELATED"/>
    <property type="match status" value="1"/>
</dbReference>
<dbReference type="InterPro" id="IPR013910">
    <property type="entry name" value="TF_PAP1"/>
</dbReference>
<evidence type="ECO:0000256" key="3">
    <source>
        <dbReference type="ARBA" id="ARBA00023242"/>
    </source>
</evidence>
<evidence type="ECO:0000256" key="1">
    <source>
        <dbReference type="ARBA" id="ARBA00004123"/>
    </source>
</evidence>
<dbReference type="InterPro" id="IPR023167">
    <property type="entry name" value="Yap1_redox_dom_sf"/>
</dbReference>
<protein>
    <submittedName>
        <fullName evidence="7">Transcription factor PAP1-domain-containing protein</fullName>
    </submittedName>
</protein>
<keyword evidence="3" id="KW-0539">Nucleus</keyword>
<name>A0AAN6SP56_9PEZI</name>
<evidence type="ECO:0000256" key="5">
    <source>
        <dbReference type="SAM" id="MobiDB-lite"/>
    </source>
</evidence>
<dbReference type="GO" id="GO:0005737">
    <property type="term" value="C:cytoplasm"/>
    <property type="evidence" value="ECO:0007669"/>
    <property type="project" value="UniProtKB-SubCell"/>
</dbReference>
<dbReference type="PANTHER" id="PTHR40621">
    <property type="entry name" value="TRANSCRIPTION FACTOR KAPC-RELATED"/>
    <property type="match status" value="1"/>
</dbReference>
<feature type="compositionally biased region" description="Polar residues" evidence="5">
    <location>
        <begin position="388"/>
        <end position="405"/>
    </location>
</feature>
<dbReference type="SUPFAM" id="SSF111430">
    <property type="entry name" value="YAP1 redox domain"/>
    <property type="match status" value="1"/>
</dbReference>
<feature type="region of interest" description="Disordered" evidence="5">
    <location>
        <begin position="348"/>
        <end position="405"/>
    </location>
</feature>
<dbReference type="SUPFAM" id="SSF57959">
    <property type="entry name" value="Leucine zipper domain"/>
    <property type="match status" value="1"/>
</dbReference>
<comment type="subcellular location">
    <subcellularLocation>
        <location evidence="2">Cytoplasm</location>
    </subcellularLocation>
    <subcellularLocation>
        <location evidence="1">Nucleus</location>
    </subcellularLocation>
</comment>
<evidence type="ECO:0000259" key="6">
    <source>
        <dbReference type="PROSITE" id="PS50217"/>
    </source>
</evidence>
<dbReference type="InterPro" id="IPR004827">
    <property type="entry name" value="bZIP"/>
</dbReference>
<comment type="similarity">
    <text evidence="4">Belongs to the bZIP family. YAP subfamily.</text>
</comment>
<dbReference type="Pfam" id="PF08601">
    <property type="entry name" value="PAP1"/>
    <property type="match status" value="2"/>
</dbReference>
<dbReference type="FunFam" id="1.20.5.170:FF:000067">
    <property type="entry name" value="BZIP transcription factor"/>
    <property type="match status" value="1"/>
</dbReference>
<feature type="region of interest" description="Disordered" evidence="5">
    <location>
        <begin position="321"/>
        <end position="340"/>
    </location>
</feature>
<feature type="region of interest" description="Disordered" evidence="5">
    <location>
        <begin position="255"/>
        <end position="310"/>
    </location>
</feature>
<dbReference type="Gene3D" id="1.20.5.170">
    <property type="match status" value="1"/>
</dbReference>
<dbReference type="GO" id="GO:0001228">
    <property type="term" value="F:DNA-binding transcription activator activity, RNA polymerase II-specific"/>
    <property type="evidence" value="ECO:0007669"/>
    <property type="project" value="TreeGrafter"/>
</dbReference>
<accession>A0AAN6SP56</accession>
<gene>
    <name evidence="7" type="ORF">C8A01DRAFT_39092</name>
</gene>
<reference evidence="8" key="1">
    <citation type="journal article" date="2023" name="Mol. Phylogenet. Evol.">
        <title>Genome-scale phylogeny and comparative genomics of the fungal order Sordariales.</title>
        <authorList>
            <person name="Hensen N."/>
            <person name="Bonometti L."/>
            <person name="Westerberg I."/>
            <person name="Brannstrom I.O."/>
            <person name="Guillou S."/>
            <person name="Cros-Aarteil S."/>
            <person name="Calhoun S."/>
            <person name="Haridas S."/>
            <person name="Kuo A."/>
            <person name="Mondo S."/>
            <person name="Pangilinan J."/>
            <person name="Riley R."/>
            <person name="LaButti K."/>
            <person name="Andreopoulos B."/>
            <person name="Lipzen A."/>
            <person name="Chen C."/>
            <person name="Yan M."/>
            <person name="Daum C."/>
            <person name="Ng V."/>
            <person name="Clum A."/>
            <person name="Steindorff A."/>
            <person name="Ohm R.A."/>
            <person name="Martin F."/>
            <person name="Silar P."/>
            <person name="Natvig D.O."/>
            <person name="Lalanne C."/>
            <person name="Gautier V."/>
            <person name="Ament-Velasquez S.L."/>
            <person name="Kruys A."/>
            <person name="Hutchinson M.I."/>
            <person name="Powell A.J."/>
            <person name="Barry K."/>
            <person name="Miller A.N."/>
            <person name="Grigoriev I.V."/>
            <person name="Debuchy R."/>
            <person name="Gladieux P."/>
            <person name="Hiltunen Thoren M."/>
            <person name="Johannesson H."/>
        </authorList>
    </citation>
    <scope>NUCLEOTIDE SEQUENCE [LARGE SCALE GENOMIC DNA]</scope>
    <source>
        <strain evidence="8">CBS 284.82</strain>
    </source>
</reference>
<dbReference type="Proteomes" id="UP001303115">
    <property type="component" value="Unassembled WGS sequence"/>
</dbReference>
<feature type="region of interest" description="Disordered" evidence="5">
    <location>
        <begin position="23"/>
        <end position="174"/>
    </location>
</feature>
<dbReference type="Pfam" id="PF00170">
    <property type="entry name" value="bZIP_1"/>
    <property type="match status" value="1"/>
</dbReference>